<dbReference type="RefSeq" id="WP_163993159.1">
    <property type="nucleotide sequence ID" value="NZ_WUEY01000026.1"/>
</dbReference>
<dbReference type="Gene3D" id="3.40.50.300">
    <property type="entry name" value="P-loop containing nucleotide triphosphate hydrolases"/>
    <property type="match status" value="1"/>
</dbReference>
<dbReference type="Gene3D" id="1.25.40.10">
    <property type="entry name" value="Tetratricopeptide repeat domain"/>
    <property type="match status" value="1"/>
</dbReference>
<dbReference type="PANTHER" id="PTHR47691:SF3">
    <property type="entry name" value="HTH-TYPE TRANSCRIPTIONAL REGULATOR RV0890C-RELATED"/>
    <property type="match status" value="1"/>
</dbReference>
<evidence type="ECO:0000256" key="1">
    <source>
        <dbReference type="ARBA" id="ARBA00023125"/>
    </source>
</evidence>
<feature type="domain" description="OmpR/PhoB-type" evidence="3">
    <location>
        <begin position="3"/>
        <end position="101"/>
    </location>
</feature>
<keyword evidence="1 2" id="KW-0238">DNA-binding</keyword>
<dbReference type="InterPro" id="IPR058852">
    <property type="entry name" value="HTH_77"/>
</dbReference>
<dbReference type="GO" id="GO:0000160">
    <property type="term" value="P:phosphorelay signal transduction system"/>
    <property type="evidence" value="ECO:0007669"/>
    <property type="project" value="InterPro"/>
</dbReference>
<evidence type="ECO:0000256" key="2">
    <source>
        <dbReference type="PROSITE-ProRule" id="PRU01091"/>
    </source>
</evidence>
<dbReference type="Pfam" id="PF25872">
    <property type="entry name" value="HTH_77"/>
    <property type="match status" value="1"/>
</dbReference>
<dbReference type="CDD" id="cd00383">
    <property type="entry name" value="trans_reg_C"/>
    <property type="match status" value="1"/>
</dbReference>
<protein>
    <submittedName>
        <fullName evidence="4">AAA family ATPase</fullName>
    </submittedName>
</protein>
<gene>
    <name evidence="4" type="ORF">GR212_31895</name>
</gene>
<dbReference type="PRINTS" id="PR00364">
    <property type="entry name" value="DISEASERSIST"/>
</dbReference>
<sequence>MTEEYLSFGPFRLFASRRILEKNGQLVPVGGRAFDVLTTLAVKRGSVVTLSEIGRLVWPGMHLDVGTLRVHIAALRKALGEQQSERGFIVNVPGKGYLLASDAMLRRDPGASLAQPAPPPRISPRTRVIGREAFTRAASIQLAATHLLTLSGPAGVGKTTMALAIADEISDNYADGVHFVDLGLLQKADQIAGELCSVLRLSSFSDNPIDSVLSRLEDRTSLLILDNCEHLAPAVRVFVEAVRKRAATVDILVTSREPLHAEGELIRSVPPLKTPPLGEPLTAEEIFSFPAVELFVERASAQSEVFRPSAENAQAIAELCRNLEGIPLAIEFAAARAGDLDLGRFGEGFEAIYPMLREVRLPGELRHRTLRNTISWSYGLLTGFEGVVFRRLSVFSGDFTVEAACDVTGLGGDLGREIGAILASLIAKSLITAVGKGCFIRCRMLNMIREFGREKLDENGEAVLMYRRHAEFCVSLLEEAAAAWSDGVTSTWLEQYGSKLPEVRQSIEWAFSSPGDEQIGVTLTALGSVLFMTIGLIGEYRTLIERALEVNRRSPAPDRLADAKMHAALATIYHHSHDFPLGDETTGQFELSLKAARDAGSIADELRAISGLSAAYLFRGEHEKALTLQRDFDRLEGPDARHVANRTLGHSNHYAGNRVEAERRIAAALHPLDGNPQIKNAGSQFDQRQVTLRSTLANHLWLTGKLDQATLLASRCVDDALVANHPLSLCHALGTAAFPLVYLTNGPSAAAPYLALLTETASRHALYRWLRWAEAYEDVTSPDAIVRNRNDHTGLLSKIGIGGVLTEYTAVLGGEMAIDWVVRHAMNTTPGWCYAELLRICGELELRRSGDKAEAMKFFRQGLNLATSQGYDTWRLRCATSLARVLAETGATFEAATVLSDVMPLFAEGFESVDFRAARAQLAAVH</sequence>
<dbReference type="PROSITE" id="PS51755">
    <property type="entry name" value="OMPR_PHOB"/>
    <property type="match status" value="1"/>
</dbReference>
<dbReference type="AlphaFoldDB" id="A0A6L9UDW0"/>
<dbReference type="InterPro" id="IPR003593">
    <property type="entry name" value="AAA+_ATPase"/>
</dbReference>
<accession>A0A6L9UDW0</accession>
<evidence type="ECO:0000313" key="5">
    <source>
        <dbReference type="Proteomes" id="UP000483035"/>
    </source>
</evidence>
<dbReference type="GO" id="GO:0003677">
    <property type="term" value="F:DNA binding"/>
    <property type="evidence" value="ECO:0007669"/>
    <property type="project" value="UniProtKB-UniRule"/>
</dbReference>
<dbReference type="InterPro" id="IPR016032">
    <property type="entry name" value="Sig_transdc_resp-reg_C-effctor"/>
</dbReference>
<organism evidence="4 5">
    <name type="scientific">Rhizobium lusitanum</name>
    <dbReference type="NCBI Taxonomy" id="293958"/>
    <lineage>
        <taxon>Bacteria</taxon>
        <taxon>Pseudomonadati</taxon>
        <taxon>Pseudomonadota</taxon>
        <taxon>Alphaproteobacteria</taxon>
        <taxon>Hyphomicrobiales</taxon>
        <taxon>Rhizobiaceae</taxon>
        <taxon>Rhizobium/Agrobacterium group</taxon>
        <taxon>Rhizobium</taxon>
    </lineage>
</organism>
<dbReference type="Proteomes" id="UP000483035">
    <property type="component" value="Unassembled WGS sequence"/>
</dbReference>
<dbReference type="InterPro" id="IPR003959">
    <property type="entry name" value="ATPase_AAA_core"/>
</dbReference>
<feature type="DNA-binding region" description="OmpR/PhoB-type" evidence="2">
    <location>
        <begin position="3"/>
        <end position="101"/>
    </location>
</feature>
<evidence type="ECO:0000259" key="3">
    <source>
        <dbReference type="PROSITE" id="PS51755"/>
    </source>
</evidence>
<dbReference type="GO" id="GO:0016887">
    <property type="term" value="F:ATP hydrolysis activity"/>
    <property type="evidence" value="ECO:0007669"/>
    <property type="project" value="InterPro"/>
</dbReference>
<proteinExistence type="predicted"/>
<dbReference type="InterPro" id="IPR011990">
    <property type="entry name" value="TPR-like_helical_dom_sf"/>
</dbReference>
<dbReference type="SUPFAM" id="SSF52540">
    <property type="entry name" value="P-loop containing nucleoside triphosphate hydrolases"/>
    <property type="match status" value="1"/>
</dbReference>
<dbReference type="Pfam" id="PF00486">
    <property type="entry name" value="Trans_reg_C"/>
    <property type="match status" value="1"/>
</dbReference>
<dbReference type="SUPFAM" id="SSF46894">
    <property type="entry name" value="C-terminal effector domain of the bipartite response regulators"/>
    <property type="match status" value="1"/>
</dbReference>
<dbReference type="Pfam" id="PF00004">
    <property type="entry name" value="AAA"/>
    <property type="match status" value="1"/>
</dbReference>
<dbReference type="EMBL" id="WUEY01000026">
    <property type="protein sequence ID" value="NEI74163.1"/>
    <property type="molecule type" value="Genomic_DNA"/>
</dbReference>
<dbReference type="Gene3D" id="1.10.10.10">
    <property type="entry name" value="Winged helix-like DNA-binding domain superfamily/Winged helix DNA-binding domain"/>
    <property type="match status" value="1"/>
</dbReference>
<name>A0A6L9UDW0_9HYPH</name>
<dbReference type="InterPro" id="IPR027417">
    <property type="entry name" value="P-loop_NTPase"/>
</dbReference>
<comment type="caution">
    <text evidence="4">The sequence shown here is derived from an EMBL/GenBank/DDBJ whole genome shotgun (WGS) entry which is preliminary data.</text>
</comment>
<dbReference type="SMART" id="SM00382">
    <property type="entry name" value="AAA"/>
    <property type="match status" value="1"/>
</dbReference>
<reference evidence="4 5" key="1">
    <citation type="submission" date="2019-12" db="EMBL/GenBank/DDBJ databases">
        <title>Rhizobium genotypes associated with high levels of biological nitrogen fixation by grain legumes in a temperate-maritime cropping system.</title>
        <authorList>
            <person name="Maluk M."/>
            <person name="Francesc Ferrando Molina F."/>
            <person name="Lopez Del Egido L."/>
            <person name="Lafos M."/>
            <person name="Langarica-Fuentes A."/>
            <person name="Gebre Yohannes G."/>
            <person name="Young M.W."/>
            <person name="Martin P."/>
            <person name="Gantlett R."/>
            <person name="Kenicer G."/>
            <person name="Hawes C."/>
            <person name="Begg G.S."/>
            <person name="Quilliam R.S."/>
            <person name="Squire G.R."/>
            <person name="Poole P.S."/>
            <person name="Young P.W."/>
            <person name="Iannetta P.M."/>
            <person name="James E.K."/>
        </authorList>
    </citation>
    <scope>NUCLEOTIDE SEQUENCE [LARGE SCALE GENOMIC DNA]</scope>
    <source>
        <strain evidence="4 5">JHI1118</strain>
    </source>
</reference>
<dbReference type="InterPro" id="IPR001867">
    <property type="entry name" value="OmpR/PhoB-type_DNA-bd"/>
</dbReference>
<dbReference type="GO" id="GO:0005524">
    <property type="term" value="F:ATP binding"/>
    <property type="evidence" value="ECO:0007669"/>
    <property type="project" value="InterPro"/>
</dbReference>
<dbReference type="PANTHER" id="PTHR47691">
    <property type="entry name" value="REGULATOR-RELATED"/>
    <property type="match status" value="1"/>
</dbReference>
<dbReference type="InterPro" id="IPR036388">
    <property type="entry name" value="WH-like_DNA-bd_sf"/>
</dbReference>
<dbReference type="GO" id="GO:0006355">
    <property type="term" value="P:regulation of DNA-templated transcription"/>
    <property type="evidence" value="ECO:0007669"/>
    <property type="project" value="InterPro"/>
</dbReference>
<evidence type="ECO:0000313" key="4">
    <source>
        <dbReference type="EMBL" id="NEI74163.1"/>
    </source>
</evidence>
<dbReference type="SMART" id="SM00862">
    <property type="entry name" value="Trans_reg_C"/>
    <property type="match status" value="1"/>
</dbReference>